<comment type="cofactor">
    <cofactor evidence="1">
        <name>Zn(2+)</name>
        <dbReference type="ChEBI" id="CHEBI:29105"/>
    </cofactor>
</comment>
<protein>
    <submittedName>
        <fullName evidence="6">MBL fold hydrolase</fullName>
    </submittedName>
</protein>
<keyword evidence="3 6" id="KW-0378">Hydrolase</keyword>
<evidence type="ECO:0000256" key="3">
    <source>
        <dbReference type="ARBA" id="ARBA00022801"/>
    </source>
</evidence>
<keyword evidence="7" id="KW-1185">Reference proteome</keyword>
<evidence type="ECO:0000259" key="5">
    <source>
        <dbReference type="SMART" id="SM00849"/>
    </source>
</evidence>
<evidence type="ECO:0000256" key="1">
    <source>
        <dbReference type="ARBA" id="ARBA00001947"/>
    </source>
</evidence>
<dbReference type="OrthoDB" id="9802991at2"/>
<reference evidence="6" key="1">
    <citation type="journal article" date="2019" name="Microbiol. Resour. Announc.">
        <title>Complete Genome Sequence of Rubrobacter xylanophilus Strain AA3-22, Isolated from Arima Onsen in Japan.</title>
        <authorList>
            <person name="Tomariguchi N."/>
            <person name="Miyazaki K."/>
        </authorList>
    </citation>
    <scope>NUCLEOTIDE SEQUENCE [LARGE SCALE GENOMIC DNA]</scope>
    <source>
        <strain evidence="6">AA3-22</strain>
    </source>
</reference>
<dbReference type="InterPro" id="IPR036866">
    <property type="entry name" value="RibonucZ/Hydroxyglut_hydro"/>
</dbReference>
<dbReference type="PANTHER" id="PTHR46233:SF3">
    <property type="entry name" value="HYDROXYACYLGLUTATHIONE HYDROLASE GLOC"/>
    <property type="match status" value="1"/>
</dbReference>
<dbReference type="GO" id="GO:0046872">
    <property type="term" value="F:metal ion binding"/>
    <property type="evidence" value="ECO:0007669"/>
    <property type="project" value="UniProtKB-KW"/>
</dbReference>
<evidence type="ECO:0000256" key="2">
    <source>
        <dbReference type="ARBA" id="ARBA00022723"/>
    </source>
</evidence>
<dbReference type="Pfam" id="PF00753">
    <property type="entry name" value="Lactamase_B"/>
    <property type="match status" value="1"/>
</dbReference>
<dbReference type="RefSeq" id="WP_143526904.1">
    <property type="nucleotide sequence ID" value="NZ_AP019791.1"/>
</dbReference>
<name>A0A510HJK0_9ACTN</name>
<evidence type="ECO:0000256" key="4">
    <source>
        <dbReference type="ARBA" id="ARBA00022833"/>
    </source>
</evidence>
<dbReference type="Proteomes" id="UP000318065">
    <property type="component" value="Chromosome"/>
</dbReference>
<proteinExistence type="predicted"/>
<dbReference type="InterPro" id="IPR001279">
    <property type="entry name" value="Metallo-B-lactamas"/>
</dbReference>
<dbReference type="CDD" id="cd06262">
    <property type="entry name" value="metallo-hydrolase-like_MBL-fold"/>
    <property type="match status" value="1"/>
</dbReference>
<dbReference type="PANTHER" id="PTHR46233">
    <property type="entry name" value="HYDROXYACYLGLUTATHIONE HYDROLASE GLOC"/>
    <property type="match status" value="1"/>
</dbReference>
<feature type="domain" description="Metallo-beta-lactamase" evidence="5">
    <location>
        <begin position="15"/>
        <end position="171"/>
    </location>
</feature>
<organism evidence="6 7">
    <name type="scientific">Rubrobacter xylanophilus</name>
    <dbReference type="NCBI Taxonomy" id="49319"/>
    <lineage>
        <taxon>Bacteria</taxon>
        <taxon>Bacillati</taxon>
        <taxon>Actinomycetota</taxon>
        <taxon>Rubrobacteria</taxon>
        <taxon>Rubrobacterales</taxon>
        <taxon>Rubrobacteraceae</taxon>
        <taxon>Rubrobacter</taxon>
    </lineage>
</organism>
<dbReference type="GO" id="GO:0016787">
    <property type="term" value="F:hydrolase activity"/>
    <property type="evidence" value="ECO:0007669"/>
    <property type="project" value="UniProtKB-KW"/>
</dbReference>
<keyword evidence="2" id="KW-0479">Metal-binding</keyword>
<dbReference type="EMBL" id="AP019791">
    <property type="protein sequence ID" value="BBL78803.1"/>
    <property type="molecule type" value="Genomic_DNA"/>
</dbReference>
<evidence type="ECO:0000313" key="7">
    <source>
        <dbReference type="Proteomes" id="UP000318065"/>
    </source>
</evidence>
<dbReference type="AlphaFoldDB" id="A0A510HJK0"/>
<gene>
    <name evidence="6" type="ORF">RxyAA322_06570</name>
</gene>
<dbReference type="InterPro" id="IPR051453">
    <property type="entry name" value="MBL_Glyoxalase_II"/>
</dbReference>
<dbReference type="SMART" id="SM00849">
    <property type="entry name" value="Lactamase_B"/>
    <property type="match status" value="1"/>
</dbReference>
<accession>A0A510HJK0</accession>
<dbReference type="Gene3D" id="3.60.15.10">
    <property type="entry name" value="Ribonuclease Z/Hydroxyacylglutathione hydrolase-like"/>
    <property type="match status" value="1"/>
</dbReference>
<keyword evidence="4" id="KW-0862">Zinc</keyword>
<dbReference type="SUPFAM" id="SSF56281">
    <property type="entry name" value="Metallo-hydrolase/oxidoreductase"/>
    <property type="match status" value="1"/>
</dbReference>
<sequence>MAEIERVAVSFDGLEVNSYVVHAPEGEVIVDAGAEPERILERLRGEALAILVTHGHADHIGALEEVRRATGAPVYMHPADAEPAGVAGYGSLEDGRLLQLGGEGFRVLHTPGHSPGSVTFVVGEDQLVGDLILPGSVGRTDLPGASWEEIELSLRKVMSLWSERTRLYCGHGPVLSAARELETNPYLPPEVP</sequence>
<evidence type="ECO:0000313" key="6">
    <source>
        <dbReference type="EMBL" id="BBL78803.1"/>
    </source>
</evidence>